<dbReference type="Proteomes" id="UP000710849">
    <property type="component" value="Unassembled WGS sequence"/>
</dbReference>
<organism evidence="6 7">
    <name type="scientific">Botrytis byssoidea</name>
    <dbReference type="NCBI Taxonomy" id="139641"/>
    <lineage>
        <taxon>Eukaryota</taxon>
        <taxon>Fungi</taxon>
        <taxon>Dikarya</taxon>
        <taxon>Ascomycota</taxon>
        <taxon>Pezizomycotina</taxon>
        <taxon>Leotiomycetes</taxon>
        <taxon>Helotiales</taxon>
        <taxon>Sclerotiniaceae</taxon>
        <taxon>Botrytis</taxon>
    </lineage>
</organism>
<keyword evidence="3" id="KW-0805">Transcription regulation</keyword>
<evidence type="ECO:0000256" key="5">
    <source>
        <dbReference type="ARBA" id="ARBA00023242"/>
    </source>
</evidence>
<protein>
    <recommendedName>
        <fullName evidence="8">Transcription factor domain-containing protein</fullName>
    </recommendedName>
</protein>
<dbReference type="EMBL" id="RCSW01000009">
    <property type="protein sequence ID" value="KAF7944902.1"/>
    <property type="molecule type" value="Genomic_DNA"/>
</dbReference>
<keyword evidence="2" id="KW-0862">Zinc</keyword>
<dbReference type="GeneID" id="62149124"/>
<dbReference type="PANTHER" id="PTHR47660:SF2">
    <property type="entry name" value="TRANSCRIPTION FACTOR WITH C2H2 AND ZN(2)-CYS(6) DNA BINDING DOMAIN (EUROFUNG)"/>
    <property type="match status" value="1"/>
</dbReference>
<keyword evidence="5" id="KW-0539">Nucleus</keyword>
<reference evidence="6 7" key="1">
    <citation type="journal article" date="2020" name="Genome Biol. Evol.">
        <title>Comparative genomics of Sclerotiniaceae.</title>
        <authorList>
            <person name="Valero Jimenez C.A."/>
            <person name="Steentjes M."/>
            <person name="Scholten O.E."/>
            <person name="Van Kan J.A.L."/>
        </authorList>
    </citation>
    <scope>NUCLEOTIDE SEQUENCE [LARGE SCALE GENOMIC DNA]</scope>
    <source>
        <strain evidence="6 7">MUCL 94</strain>
    </source>
</reference>
<evidence type="ECO:0000256" key="1">
    <source>
        <dbReference type="ARBA" id="ARBA00022723"/>
    </source>
</evidence>
<sequence length="475" mass="54228">MIGAWLLGTGRAVQFAIDTHVVLVDRIMSQLCLITSQDILQQSLTISICNAALLNIIFALQYGHEREISRTIVLWNILMTILREIGFFRPETAWPDERKGYFAPMRYAKLGQRQRLAYCMSKLDAYISVLRNKPMTIFPEELHFPLPCTLSLWNAKELQTWEERQNDEPTYRNSKSMLSLIADSPLNADSTQEQPMLIEDIHLFLCAIQSDIWKYSQNTFFQTDCRSNSVLRKDMLRRRLDRLKSRLDQIIGQVISYSKYNLQHNEPLIFRYYYGSEDHSLPSCHDAVTTRVKSMLFDAVMLHSLLSMHLSVNVNKLIQIARDQRLSTVEEFSEAHRLAREQRRTSMNGWASTTAVRFALCQSVDVLVAQRNLGNGSGTPANVQASDPIRYAALCVSALTVWTFCKFCDRGCEICVPGANPVVDLTTWSMPGSLFEKEKQAWIEMGDQGLMVRLQIQGIQLCGCNTASLIDLFQA</sequence>
<evidence type="ECO:0000313" key="7">
    <source>
        <dbReference type="Proteomes" id="UP000710849"/>
    </source>
</evidence>
<name>A0A9P5IKP3_9HELO</name>
<dbReference type="GO" id="GO:0046872">
    <property type="term" value="F:metal ion binding"/>
    <property type="evidence" value="ECO:0007669"/>
    <property type="project" value="UniProtKB-KW"/>
</dbReference>
<proteinExistence type="predicted"/>
<dbReference type="RefSeq" id="XP_038733384.1">
    <property type="nucleotide sequence ID" value="XM_038876047.1"/>
</dbReference>
<comment type="caution">
    <text evidence="6">The sequence shown here is derived from an EMBL/GenBank/DDBJ whole genome shotgun (WGS) entry which is preliminary data.</text>
</comment>
<keyword evidence="7" id="KW-1185">Reference proteome</keyword>
<dbReference type="PANTHER" id="PTHR47660">
    <property type="entry name" value="TRANSCRIPTION FACTOR WITH C2H2 AND ZN(2)-CYS(6) DNA BINDING DOMAIN (EUROFUNG)-RELATED-RELATED"/>
    <property type="match status" value="1"/>
</dbReference>
<dbReference type="AlphaFoldDB" id="A0A9P5IKP3"/>
<evidence type="ECO:0008006" key="8">
    <source>
        <dbReference type="Google" id="ProtNLM"/>
    </source>
</evidence>
<keyword evidence="1" id="KW-0479">Metal-binding</keyword>
<evidence type="ECO:0000256" key="4">
    <source>
        <dbReference type="ARBA" id="ARBA00023163"/>
    </source>
</evidence>
<evidence type="ECO:0000256" key="3">
    <source>
        <dbReference type="ARBA" id="ARBA00023015"/>
    </source>
</evidence>
<keyword evidence="4" id="KW-0804">Transcription</keyword>
<evidence type="ECO:0000256" key="2">
    <source>
        <dbReference type="ARBA" id="ARBA00022833"/>
    </source>
</evidence>
<evidence type="ECO:0000313" key="6">
    <source>
        <dbReference type="EMBL" id="KAF7944902.1"/>
    </source>
</evidence>
<accession>A0A9P5IKP3</accession>
<gene>
    <name evidence="6" type="ORF">EAE97_005535</name>
</gene>